<dbReference type="FunFam" id="4.10.1100.10:FF:000001">
    <property type="entry name" value="Squamosa promoter-binding-like protein 14"/>
    <property type="match status" value="1"/>
</dbReference>
<protein>
    <submittedName>
        <fullName evidence="13">Putative transcription factor SBP family</fullName>
    </submittedName>
</protein>
<keyword evidence="11" id="KW-0732">Signal</keyword>
<dbReference type="GO" id="GO:0003677">
    <property type="term" value="F:DNA binding"/>
    <property type="evidence" value="ECO:0007669"/>
    <property type="project" value="UniProtKB-KW"/>
</dbReference>
<dbReference type="AlphaFoldDB" id="A0A2P6RU29"/>
<evidence type="ECO:0000256" key="5">
    <source>
        <dbReference type="ARBA" id="ARBA00023015"/>
    </source>
</evidence>
<dbReference type="InterPro" id="IPR004333">
    <property type="entry name" value="SBP_dom"/>
</dbReference>
<dbReference type="SUPFAM" id="SSF103612">
    <property type="entry name" value="SBT domain"/>
    <property type="match status" value="1"/>
</dbReference>
<feature type="region of interest" description="Disordered" evidence="10">
    <location>
        <begin position="190"/>
        <end position="218"/>
    </location>
</feature>
<proteinExistence type="predicted"/>
<dbReference type="STRING" id="74649.A0A2P6RU29"/>
<sequence length="244" mass="27691">MEQIAVVLTTLASLLSLFNLLSFPSPNTKHHITNKPIDILLPLPDLDSYRLPHFLLSPLLLFLIMEESKSKQRKQENPHVVVKKEVEEEEVLYSKKKKLQVVSGSGSGSGSVKNQNLNQMMRCCQADKCTADLSDAKLYHRRHKVCDHHSKAPVVLLAGISQRFCQQCSRFHELSEFDDTKRSCRRRLAGHNERRRKNSSESYAEGSSRKGTSTQSCGKVDDMGSGRIQINIQENSTCKHFQIR</sequence>
<evidence type="ECO:0000256" key="9">
    <source>
        <dbReference type="PROSITE-ProRule" id="PRU00470"/>
    </source>
</evidence>
<dbReference type="EMBL" id="PDCK01000040">
    <property type="protein sequence ID" value="PRQ49947.1"/>
    <property type="molecule type" value="Genomic_DNA"/>
</dbReference>
<evidence type="ECO:0000313" key="13">
    <source>
        <dbReference type="EMBL" id="PRQ49947.1"/>
    </source>
</evidence>
<evidence type="ECO:0000256" key="4">
    <source>
        <dbReference type="ARBA" id="ARBA00022833"/>
    </source>
</evidence>
<feature type="chain" id="PRO_5015148232" evidence="11">
    <location>
        <begin position="17"/>
        <end position="244"/>
    </location>
</feature>
<name>A0A2P6RU29_ROSCH</name>
<evidence type="ECO:0000256" key="3">
    <source>
        <dbReference type="ARBA" id="ARBA00022771"/>
    </source>
</evidence>
<keyword evidence="6" id="KW-0238">DNA-binding</keyword>
<evidence type="ECO:0000256" key="1">
    <source>
        <dbReference type="ARBA" id="ARBA00004123"/>
    </source>
</evidence>
<evidence type="ECO:0000256" key="10">
    <source>
        <dbReference type="SAM" id="MobiDB-lite"/>
    </source>
</evidence>
<organism evidence="13 14">
    <name type="scientific">Rosa chinensis</name>
    <name type="common">China rose</name>
    <dbReference type="NCBI Taxonomy" id="74649"/>
    <lineage>
        <taxon>Eukaryota</taxon>
        <taxon>Viridiplantae</taxon>
        <taxon>Streptophyta</taxon>
        <taxon>Embryophyta</taxon>
        <taxon>Tracheophyta</taxon>
        <taxon>Spermatophyta</taxon>
        <taxon>Magnoliopsida</taxon>
        <taxon>eudicotyledons</taxon>
        <taxon>Gunneridae</taxon>
        <taxon>Pentapetalae</taxon>
        <taxon>rosids</taxon>
        <taxon>fabids</taxon>
        <taxon>Rosales</taxon>
        <taxon>Rosaceae</taxon>
        <taxon>Rosoideae</taxon>
        <taxon>Rosoideae incertae sedis</taxon>
        <taxon>Rosa</taxon>
    </lineage>
</organism>
<dbReference type="Proteomes" id="UP000238479">
    <property type="component" value="Chromosome 2"/>
</dbReference>
<evidence type="ECO:0000256" key="11">
    <source>
        <dbReference type="SAM" id="SignalP"/>
    </source>
</evidence>
<evidence type="ECO:0000256" key="6">
    <source>
        <dbReference type="ARBA" id="ARBA00023125"/>
    </source>
</evidence>
<keyword evidence="3 9" id="KW-0863">Zinc-finger</keyword>
<keyword evidence="8" id="KW-0539">Nucleus</keyword>
<dbReference type="Gene3D" id="4.10.1100.10">
    <property type="entry name" value="Transcription factor, SBP-box domain"/>
    <property type="match status" value="1"/>
</dbReference>
<dbReference type="InterPro" id="IPR036893">
    <property type="entry name" value="SBP_sf"/>
</dbReference>
<dbReference type="GO" id="GO:0005634">
    <property type="term" value="C:nucleus"/>
    <property type="evidence" value="ECO:0007669"/>
    <property type="project" value="UniProtKB-SubCell"/>
</dbReference>
<evidence type="ECO:0000256" key="2">
    <source>
        <dbReference type="ARBA" id="ARBA00022723"/>
    </source>
</evidence>
<evidence type="ECO:0000259" key="12">
    <source>
        <dbReference type="PROSITE" id="PS51141"/>
    </source>
</evidence>
<comment type="subcellular location">
    <subcellularLocation>
        <location evidence="1">Nucleus</location>
    </subcellularLocation>
</comment>
<keyword evidence="4" id="KW-0862">Zinc</keyword>
<feature type="domain" description="SBP-type" evidence="12">
    <location>
        <begin position="121"/>
        <end position="198"/>
    </location>
</feature>
<dbReference type="Pfam" id="PF03110">
    <property type="entry name" value="SBP"/>
    <property type="match status" value="1"/>
</dbReference>
<comment type="caution">
    <text evidence="13">The sequence shown here is derived from an EMBL/GenBank/DDBJ whole genome shotgun (WGS) entry which is preliminary data.</text>
</comment>
<keyword evidence="5" id="KW-0805">Transcription regulation</keyword>
<gene>
    <name evidence="13" type="ORF">RchiOBHm_Chr2g0127621</name>
</gene>
<evidence type="ECO:0000313" key="14">
    <source>
        <dbReference type="Proteomes" id="UP000238479"/>
    </source>
</evidence>
<reference evidence="13 14" key="1">
    <citation type="journal article" date="2018" name="Nat. Genet.">
        <title>The Rosa genome provides new insights in the design of modern roses.</title>
        <authorList>
            <person name="Bendahmane M."/>
        </authorList>
    </citation>
    <scope>NUCLEOTIDE SEQUENCE [LARGE SCALE GENOMIC DNA]</scope>
    <source>
        <strain evidence="14">cv. Old Blush</strain>
    </source>
</reference>
<evidence type="ECO:0000256" key="7">
    <source>
        <dbReference type="ARBA" id="ARBA00023163"/>
    </source>
</evidence>
<keyword evidence="7" id="KW-0804">Transcription</keyword>
<accession>A0A2P6RU29</accession>
<dbReference type="PANTHER" id="PTHR31251">
    <property type="entry name" value="SQUAMOSA PROMOTER-BINDING-LIKE PROTEIN 4"/>
    <property type="match status" value="1"/>
</dbReference>
<keyword evidence="14" id="KW-1185">Reference proteome</keyword>
<feature type="signal peptide" evidence="11">
    <location>
        <begin position="1"/>
        <end position="16"/>
    </location>
</feature>
<dbReference type="GO" id="GO:0008270">
    <property type="term" value="F:zinc ion binding"/>
    <property type="evidence" value="ECO:0007669"/>
    <property type="project" value="UniProtKB-KW"/>
</dbReference>
<evidence type="ECO:0000256" key="8">
    <source>
        <dbReference type="ARBA" id="ARBA00023242"/>
    </source>
</evidence>
<dbReference type="PANTHER" id="PTHR31251:SF220">
    <property type="entry name" value="SBP-TYPE DOMAIN-CONTAINING PROTEIN"/>
    <property type="match status" value="1"/>
</dbReference>
<dbReference type="PROSITE" id="PS51141">
    <property type="entry name" value="ZF_SBP"/>
    <property type="match status" value="1"/>
</dbReference>
<keyword evidence="2" id="KW-0479">Metal-binding</keyword>
<dbReference type="Gramene" id="PRQ49947">
    <property type="protein sequence ID" value="PRQ49947"/>
    <property type="gene ID" value="RchiOBHm_Chr2g0127621"/>
</dbReference>
<dbReference type="InterPro" id="IPR044817">
    <property type="entry name" value="SBP-like"/>
</dbReference>